<evidence type="ECO:0000313" key="3">
    <source>
        <dbReference type="Proteomes" id="UP000265120"/>
    </source>
</evidence>
<evidence type="ECO:0000256" key="1">
    <source>
        <dbReference type="SAM" id="MobiDB-lite"/>
    </source>
</evidence>
<dbReference type="Ensembl" id="ENSCSET00000013237.1">
    <property type="protein sequence ID" value="ENSCSEP00000013078.1"/>
    <property type="gene ID" value="ENSCSEG00000008453.1"/>
</dbReference>
<reference evidence="2" key="3">
    <citation type="submission" date="2025-09" db="UniProtKB">
        <authorList>
            <consortium name="Ensembl"/>
        </authorList>
    </citation>
    <scope>IDENTIFICATION</scope>
</reference>
<name>A0A3P8VCM9_CYNSE</name>
<dbReference type="InParanoid" id="A0A3P8VCM9"/>
<feature type="region of interest" description="Disordered" evidence="1">
    <location>
        <begin position="52"/>
        <end position="80"/>
    </location>
</feature>
<protein>
    <submittedName>
        <fullName evidence="2">Uncharacterized protein</fullName>
    </submittedName>
</protein>
<accession>A0A3P8VCM9</accession>
<sequence>NGFLSLSPILHPPPPTHPLSQHDFPAISVNYNCQCGGHRTLAENMREQFSPGNTPALKSCSTQRKTIGLSPYRPDTPFQK</sequence>
<dbReference type="AlphaFoldDB" id="A0A3P8VCM9"/>
<feature type="region of interest" description="Disordered" evidence="1">
    <location>
        <begin position="1"/>
        <end position="22"/>
    </location>
</feature>
<dbReference type="Proteomes" id="UP000265120">
    <property type="component" value="Chromosome 3"/>
</dbReference>
<reference evidence="2 3" key="1">
    <citation type="journal article" date="2014" name="Nat. Genet.">
        <title>Whole-genome sequence of a flatfish provides insights into ZW sex chromosome evolution and adaptation to a benthic lifestyle.</title>
        <authorList>
            <person name="Chen S."/>
            <person name="Zhang G."/>
            <person name="Shao C."/>
            <person name="Huang Q."/>
            <person name="Liu G."/>
            <person name="Zhang P."/>
            <person name="Song W."/>
            <person name="An N."/>
            <person name="Chalopin D."/>
            <person name="Volff J.N."/>
            <person name="Hong Y."/>
            <person name="Li Q."/>
            <person name="Sha Z."/>
            <person name="Zhou H."/>
            <person name="Xie M."/>
            <person name="Yu Q."/>
            <person name="Liu Y."/>
            <person name="Xiang H."/>
            <person name="Wang N."/>
            <person name="Wu K."/>
            <person name="Yang C."/>
            <person name="Zhou Q."/>
            <person name="Liao X."/>
            <person name="Yang L."/>
            <person name="Hu Q."/>
            <person name="Zhang J."/>
            <person name="Meng L."/>
            <person name="Jin L."/>
            <person name="Tian Y."/>
            <person name="Lian J."/>
            <person name="Yang J."/>
            <person name="Miao G."/>
            <person name="Liu S."/>
            <person name="Liang Z."/>
            <person name="Yan F."/>
            <person name="Li Y."/>
            <person name="Sun B."/>
            <person name="Zhang H."/>
            <person name="Zhang J."/>
            <person name="Zhu Y."/>
            <person name="Du M."/>
            <person name="Zhao Y."/>
            <person name="Schartl M."/>
            <person name="Tang Q."/>
            <person name="Wang J."/>
        </authorList>
    </citation>
    <scope>NUCLEOTIDE SEQUENCE</scope>
</reference>
<reference evidence="2" key="2">
    <citation type="submission" date="2025-08" db="UniProtKB">
        <authorList>
            <consortium name="Ensembl"/>
        </authorList>
    </citation>
    <scope>IDENTIFICATION</scope>
</reference>
<keyword evidence="3" id="KW-1185">Reference proteome</keyword>
<proteinExistence type="predicted"/>
<organism evidence="2 3">
    <name type="scientific">Cynoglossus semilaevis</name>
    <name type="common">Tongue sole</name>
    <dbReference type="NCBI Taxonomy" id="244447"/>
    <lineage>
        <taxon>Eukaryota</taxon>
        <taxon>Metazoa</taxon>
        <taxon>Chordata</taxon>
        <taxon>Craniata</taxon>
        <taxon>Vertebrata</taxon>
        <taxon>Euteleostomi</taxon>
        <taxon>Actinopterygii</taxon>
        <taxon>Neopterygii</taxon>
        <taxon>Teleostei</taxon>
        <taxon>Neoteleostei</taxon>
        <taxon>Acanthomorphata</taxon>
        <taxon>Carangaria</taxon>
        <taxon>Pleuronectiformes</taxon>
        <taxon>Pleuronectoidei</taxon>
        <taxon>Cynoglossidae</taxon>
        <taxon>Cynoglossinae</taxon>
        <taxon>Cynoglossus</taxon>
    </lineage>
</organism>
<evidence type="ECO:0000313" key="2">
    <source>
        <dbReference type="Ensembl" id="ENSCSEP00000013078.1"/>
    </source>
</evidence>